<name>A0A917MTX7_9BACT</name>
<dbReference type="Gene3D" id="3.30.70.100">
    <property type="match status" value="1"/>
</dbReference>
<dbReference type="InterPro" id="IPR049278">
    <property type="entry name" value="MS_channel_C"/>
</dbReference>
<evidence type="ECO:0008006" key="12">
    <source>
        <dbReference type="Google" id="ProtNLM"/>
    </source>
</evidence>
<feature type="transmembrane region" description="Helical" evidence="7">
    <location>
        <begin position="65"/>
        <end position="83"/>
    </location>
</feature>
<proteinExistence type="inferred from homology"/>
<feature type="transmembrane region" description="Helical" evidence="7">
    <location>
        <begin position="225"/>
        <end position="243"/>
    </location>
</feature>
<keyword evidence="6 7" id="KW-0472">Membrane</keyword>
<dbReference type="GO" id="GO:0008381">
    <property type="term" value="F:mechanosensitive monoatomic ion channel activity"/>
    <property type="evidence" value="ECO:0007669"/>
    <property type="project" value="InterPro"/>
</dbReference>
<evidence type="ECO:0000256" key="1">
    <source>
        <dbReference type="ARBA" id="ARBA00004651"/>
    </source>
</evidence>
<dbReference type="GO" id="GO:0005886">
    <property type="term" value="C:plasma membrane"/>
    <property type="evidence" value="ECO:0007669"/>
    <property type="project" value="UniProtKB-SubCell"/>
</dbReference>
<dbReference type="SUPFAM" id="SSF50182">
    <property type="entry name" value="Sm-like ribonucleoproteins"/>
    <property type="match status" value="1"/>
</dbReference>
<dbReference type="InterPro" id="IPR010920">
    <property type="entry name" value="LSM_dom_sf"/>
</dbReference>
<evidence type="ECO:0000256" key="3">
    <source>
        <dbReference type="ARBA" id="ARBA00022475"/>
    </source>
</evidence>
<dbReference type="PANTHER" id="PTHR30221">
    <property type="entry name" value="SMALL-CONDUCTANCE MECHANOSENSITIVE CHANNEL"/>
    <property type="match status" value="1"/>
</dbReference>
<comment type="similarity">
    <text evidence="2">Belongs to the MscS (TC 1.A.23) family.</text>
</comment>
<evidence type="ECO:0000256" key="2">
    <source>
        <dbReference type="ARBA" id="ARBA00008017"/>
    </source>
</evidence>
<gene>
    <name evidence="10" type="ORF">GCM10011379_15520</name>
</gene>
<reference evidence="10" key="2">
    <citation type="submission" date="2020-09" db="EMBL/GenBank/DDBJ databases">
        <authorList>
            <person name="Sun Q."/>
            <person name="Zhou Y."/>
        </authorList>
    </citation>
    <scope>NUCLEOTIDE SEQUENCE</scope>
    <source>
        <strain evidence="10">CGMCC 1.15290</strain>
    </source>
</reference>
<evidence type="ECO:0000313" key="10">
    <source>
        <dbReference type="EMBL" id="GGH63985.1"/>
    </source>
</evidence>
<comment type="caution">
    <text evidence="10">The sequence shown here is derived from an EMBL/GenBank/DDBJ whole genome shotgun (WGS) entry which is preliminary data.</text>
</comment>
<evidence type="ECO:0000313" key="11">
    <source>
        <dbReference type="Proteomes" id="UP000627292"/>
    </source>
</evidence>
<dbReference type="EMBL" id="BMIB01000002">
    <property type="protein sequence ID" value="GGH63985.1"/>
    <property type="molecule type" value="Genomic_DNA"/>
</dbReference>
<dbReference type="Pfam" id="PF21082">
    <property type="entry name" value="MS_channel_3rd"/>
    <property type="match status" value="1"/>
</dbReference>
<keyword evidence="5 7" id="KW-1133">Transmembrane helix</keyword>
<dbReference type="Pfam" id="PF00924">
    <property type="entry name" value="MS_channel_2nd"/>
    <property type="match status" value="1"/>
</dbReference>
<feature type="domain" description="Mechanosensitive ion channel MscS C-terminal" evidence="9">
    <location>
        <begin position="346"/>
        <end position="426"/>
    </location>
</feature>
<dbReference type="PANTHER" id="PTHR30221:SF18">
    <property type="entry name" value="SLL0590 PROTEIN"/>
    <property type="match status" value="1"/>
</dbReference>
<dbReference type="Proteomes" id="UP000627292">
    <property type="component" value="Unassembled WGS sequence"/>
</dbReference>
<dbReference type="InterPro" id="IPR006685">
    <property type="entry name" value="MscS_channel_2nd"/>
</dbReference>
<keyword evidence="3" id="KW-1003">Cell membrane</keyword>
<dbReference type="AlphaFoldDB" id="A0A917MTX7"/>
<feature type="transmembrane region" description="Helical" evidence="7">
    <location>
        <begin position="171"/>
        <end position="194"/>
    </location>
</feature>
<feature type="domain" description="Mechanosensitive ion channel MscS" evidence="8">
    <location>
        <begin position="269"/>
        <end position="333"/>
    </location>
</feature>
<evidence type="ECO:0000259" key="8">
    <source>
        <dbReference type="Pfam" id="PF00924"/>
    </source>
</evidence>
<dbReference type="RefSeq" id="WP_188951460.1">
    <property type="nucleotide sequence ID" value="NZ_BMIB01000002.1"/>
</dbReference>
<evidence type="ECO:0000256" key="7">
    <source>
        <dbReference type="SAM" id="Phobius"/>
    </source>
</evidence>
<keyword evidence="4 7" id="KW-0812">Transmembrane</keyword>
<feature type="transmembrane region" description="Helical" evidence="7">
    <location>
        <begin position="255"/>
        <end position="281"/>
    </location>
</feature>
<dbReference type="InterPro" id="IPR045275">
    <property type="entry name" value="MscS_archaea/bacteria_type"/>
</dbReference>
<evidence type="ECO:0000259" key="9">
    <source>
        <dbReference type="Pfam" id="PF21082"/>
    </source>
</evidence>
<organism evidence="10 11">
    <name type="scientific">Filimonas zeae</name>
    <dbReference type="NCBI Taxonomy" id="1737353"/>
    <lineage>
        <taxon>Bacteria</taxon>
        <taxon>Pseudomonadati</taxon>
        <taxon>Bacteroidota</taxon>
        <taxon>Chitinophagia</taxon>
        <taxon>Chitinophagales</taxon>
        <taxon>Chitinophagaceae</taxon>
        <taxon>Filimonas</taxon>
    </lineage>
</organism>
<dbReference type="Gene3D" id="2.30.30.60">
    <property type="match status" value="1"/>
</dbReference>
<dbReference type="SUPFAM" id="SSF82689">
    <property type="entry name" value="Mechanosensitive channel protein MscS (YggB), C-terminal domain"/>
    <property type="match status" value="1"/>
</dbReference>
<evidence type="ECO:0000256" key="4">
    <source>
        <dbReference type="ARBA" id="ARBA00022692"/>
    </source>
</evidence>
<feature type="transmembrane region" description="Helical" evidence="7">
    <location>
        <begin position="130"/>
        <end position="151"/>
    </location>
</feature>
<evidence type="ECO:0000256" key="5">
    <source>
        <dbReference type="ARBA" id="ARBA00022989"/>
    </source>
</evidence>
<evidence type="ECO:0000256" key="6">
    <source>
        <dbReference type="ARBA" id="ARBA00023136"/>
    </source>
</evidence>
<sequence length="448" mass="49974">MAIITSDATTDLVYNDQVLLGISANDALWVQKSATELAQLYKARISKAIKAYRQATSWQTIAREIALSILIIAVLILIIYATAKALHWIKAKITAEKGKRIKGFSIRGYKIFNEDRAVSFFNGAATVIRWILLLIVFYITLLLLFGIFPWTRKLADSLLNSFLTPLRKIILGTWHYLPNLVTIAVICFVFRLVLKGIRFLKEEVETGVLRLPGFYTDWAAPTYQIIRVLALAFMLIVIFPYLPGSNSPVFKGVSVFMGVLFTFGSAGALGNIVSGVVLTYMRSFKIGDRVKIGDVTGDVIEKSLLVTRVRTIKNEIISIPNATIMNSHTVNYSSDAPDKGLIVHATVTVGYDIHWSRVHELLIKAAGATPLIESIPPPFVLQASLDEFYVSYEINAYTKHPNRQAIIYSDLYKQILDLFKEAGIDIMSPHFYVVKNGDAGKPDEGKPH</sequence>
<dbReference type="InterPro" id="IPR023408">
    <property type="entry name" value="MscS_beta-dom_sf"/>
</dbReference>
<comment type="subcellular location">
    <subcellularLocation>
        <location evidence="1">Cell membrane</location>
        <topology evidence="1">Multi-pass membrane protein</topology>
    </subcellularLocation>
</comment>
<dbReference type="InterPro" id="IPR011066">
    <property type="entry name" value="MscS_channel_C_sf"/>
</dbReference>
<reference evidence="10" key="1">
    <citation type="journal article" date="2014" name="Int. J. Syst. Evol. Microbiol.">
        <title>Complete genome sequence of Corynebacterium casei LMG S-19264T (=DSM 44701T), isolated from a smear-ripened cheese.</title>
        <authorList>
            <consortium name="US DOE Joint Genome Institute (JGI-PGF)"/>
            <person name="Walter F."/>
            <person name="Albersmeier A."/>
            <person name="Kalinowski J."/>
            <person name="Ruckert C."/>
        </authorList>
    </citation>
    <scope>NUCLEOTIDE SEQUENCE</scope>
    <source>
        <strain evidence="10">CGMCC 1.15290</strain>
    </source>
</reference>
<accession>A0A917MTX7</accession>
<protein>
    <recommendedName>
        <fullName evidence="12">Mechanosensitive ion channel family protein</fullName>
    </recommendedName>
</protein>
<keyword evidence="11" id="KW-1185">Reference proteome</keyword>